<comment type="caution">
    <text evidence="1">The sequence shown here is derived from an EMBL/GenBank/DDBJ whole genome shotgun (WGS) entry which is preliminary data.</text>
</comment>
<evidence type="ECO:0000313" key="2">
    <source>
        <dbReference type="Proteomes" id="UP000188967"/>
    </source>
</evidence>
<name>A0A1V2GEM8_ECOLX</name>
<protein>
    <submittedName>
        <fullName evidence="1">Uncharacterized protein</fullName>
    </submittedName>
</protein>
<sequence length="90" mass="10010">MSLPKPRYSNTPEVEIRPETLRSAANWTPPTIDEISEVLNRAGIKWGQLAVITGNAESVVAGWKEGKGQISYMAWRYVCESAGYGRIERA</sequence>
<organism evidence="1 2">
    <name type="scientific">Escherichia coli</name>
    <dbReference type="NCBI Taxonomy" id="562"/>
    <lineage>
        <taxon>Bacteria</taxon>
        <taxon>Pseudomonadati</taxon>
        <taxon>Pseudomonadota</taxon>
        <taxon>Gammaproteobacteria</taxon>
        <taxon>Enterobacterales</taxon>
        <taxon>Enterobacteriaceae</taxon>
        <taxon>Escherichia</taxon>
    </lineage>
</organism>
<gene>
    <name evidence="1" type="ORF">BXT93_17450</name>
</gene>
<dbReference type="EMBL" id="MTPS01000293">
    <property type="protein sequence ID" value="ONG33435.1"/>
    <property type="molecule type" value="Genomic_DNA"/>
</dbReference>
<evidence type="ECO:0000313" key="1">
    <source>
        <dbReference type="EMBL" id="ONG33435.1"/>
    </source>
</evidence>
<accession>A0A1V2GEM8</accession>
<reference evidence="1 2" key="1">
    <citation type="submission" date="2017-01" db="EMBL/GenBank/DDBJ databases">
        <title>Draft genome sequence of an E. coli strain isolated from human, in Amazon, Brazil.</title>
        <authorList>
            <person name="Moura Q."/>
            <person name="Fernandes M.R."/>
            <person name="Cerdeira L."/>
            <person name="Vianello M."/>
            <person name="Souza T.A."/>
            <person name="Ienne S."/>
            <person name="Lincopan N."/>
        </authorList>
    </citation>
    <scope>NUCLEOTIDE SEQUENCE [LARGE SCALE GENOMIC DNA]</scope>
    <source>
        <strain evidence="1 2">ICBEcBL-II-13</strain>
    </source>
</reference>
<proteinExistence type="predicted"/>
<dbReference type="RefSeq" id="WP_076795892.1">
    <property type="nucleotide sequence ID" value="NZ_JBGFEX010000003.1"/>
</dbReference>
<dbReference type="Proteomes" id="UP000188967">
    <property type="component" value="Unassembled WGS sequence"/>
</dbReference>
<dbReference type="AlphaFoldDB" id="A0A1V2GEM8"/>